<evidence type="ECO:0000256" key="2">
    <source>
        <dbReference type="SAM" id="SignalP"/>
    </source>
</evidence>
<dbReference type="SUPFAM" id="SSF51735">
    <property type="entry name" value="NAD(P)-binding Rossmann-fold domains"/>
    <property type="match status" value="1"/>
</dbReference>
<dbReference type="AlphaFoldDB" id="A0A1I6MHE8"/>
<evidence type="ECO:0000256" key="1">
    <source>
        <dbReference type="ARBA" id="ARBA00004370"/>
    </source>
</evidence>
<gene>
    <name evidence="4" type="ORF">SAMN05421771_2645</name>
</gene>
<dbReference type="PANTHER" id="PTHR14097">
    <property type="entry name" value="OXIDOREDUCTASE HTATIP2"/>
    <property type="match status" value="1"/>
</dbReference>
<comment type="subcellular location">
    <subcellularLocation>
        <location evidence="1">Membrane</location>
    </subcellularLocation>
</comment>
<feature type="domain" description="NAD-dependent epimerase/dehydratase" evidence="3">
    <location>
        <begin position="3"/>
        <end position="112"/>
    </location>
</feature>
<dbReference type="Pfam" id="PF01370">
    <property type="entry name" value="Epimerase"/>
    <property type="match status" value="1"/>
</dbReference>
<dbReference type="GO" id="GO:0016020">
    <property type="term" value="C:membrane"/>
    <property type="evidence" value="ECO:0007669"/>
    <property type="project" value="UniProtKB-SubCell"/>
</dbReference>
<dbReference type="RefSeq" id="WP_089839553.1">
    <property type="nucleotide sequence ID" value="NZ_FOZL01000001.1"/>
</dbReference>
<reference evidence="4 5" key="1">
    <citation type="submission" date="2016-10" db="EMBL/GenBank/DDBJ databases">
        <authorList>
            <person name="de Groot N.N."/>
        </authorList>
    </citation>
    <scope>NUCLEOTIDE SEQUENCE [LARGE SCALE GENOMIC DNA]</scope>
    <source>
        <strain evidence="4 5">DSM 21001</strain>
    </source>
</reference>
<dbReference type="EMBL" id="FOZL01000001">
    <property type="protein sequence ID" value="SFS15079.1"/>
    <property type="molecule type" value="Genomic_DNA"/>
</dbReference>
<dbReference type="PROSITE" id="PS51257">
    <property type="entry name" value="PROKAR_LIPOPROTEIN"/>
    <property type="match status" value="1"/>
</dbReference>
<accession>A0A1I6MHE8</accession>
<evidence type="ECO:0000259" key="3">
    <source>
        <dbReference type="Pfam" id="PF01370"/>
    </source>
</evidence>
<dbReference type="Proteomes" id="UP000199024">
    <property type="component" value="Unassembled WGS sequence"/>
</dbReference>
<keyword evidence="5" id="KW-1185">Reference proteome</keyword>
<name>A0A1I6MHE8_9BACT</name>
<keyword evidence="2" id="KW-0732">Signal</keyword>
<evidence type="ECO:0000313" key="5">
    <source>
        <dbReference type="Proteomes" id="UP000199024"/>
    </source>
</evidence>
<dbReference type="InterPro" id="IPR001509">
    <property type="entry name" value="Epimerase_deHydtase"/>
</dbReference>
<protein>
    <submittedName>
        <fullName evidence="4">NAD dependent epimerase/dehydratase family protein</fullName>
    </submittedName>
</protein>
<sequence>MKILLTGASGMVGQAALAACIADPAVTEVVALVRKPLGIDHPRVKEVVCLNLFKLVRVLDQIGKPDACLFCAGVSSVGMTEAVYRRDTYEMTLAVARELYGLNPAMHFLYVSGVGTDSTEKGNTMWARVKGATENALTKIGFAGVALFRPGYIQPIGGVKSKVGWYNAIYMVAAPLYPLLKKLFPRAVTDTRTLGRAMLAAVQPGMPTAVYEPADINRIGK</sequence>
<evidence type="ECO:0000313" key="4">
    <source>
        <dbReference type="EMBL" id="SFS15079.1"/>
    </source>
</evidence>
<dbReference type="Gene3D" id="3.40.50.720">
    <property type="entry name" value="NAD(P)-binding Rossmann-like Domain"/>
    <property type="match status" value="1"/>
</dbReference>
<dbReference type="STRING" id="474950.SAMN05421771_2645"/>
<dbReference type="PANTHER" id="PTHR14097:SF8">
    <property type="entry name" value="NAD(P)-BINDING DOMAIN-CONTAINING PROTEIN"/>
    <property type="match status" value="1"/>
</dbReference>
<feature type="chain" id="PRO_5011762767" evidence="2">
    <location>
        <begin position="19"/>
        <end position="221"/>
    </location>
</feature>
<organism evidence="4 5">
    <name type="scientific">Granulicella pectinivorans</name>
    <dbReference type="NCBI Taxonomy" id="474950"/>
    <lineage>
        <taxon>Bacteria</taxon>
        <taxon>Pseudomonadati</taxon>
        <taxon>Acidobacteriota</taxon>
        <taxon>Terriglobia</taxon>
        <taxon>Terriglobales</taxon>
        <taxon>Acidobacteriaceae</taxon>
        <taxon>Granulicella</taxon>
    </lineage>
</organism>
<proteinExistence type="predicted"/>
<dbReference type="OrthoDB" id="9785372at2"/>
<feature type="signal peptide" evidence="2">
    <location>
        <begin position="1"/>
        <end position="18"/>
    </location>
</feature>
<dbReference type="InterPro" id="IPR036291">
    <property type="entry name" value="NAD(P)-bd_dom_sf"/>
</dbReference>